<feature type="transmembrane region" description="Helical" evidence="6">
    <location>
        <begin position="153"/>
        <end position="169"/>
    </location>
</feature>
<dbReference type="PANTHER" id="PTHR22911">
    <property type="entry name" value="ACYL-MALONYL CONDENSING ENZYME-RELATED"/>
    <property type="match status" value="1"/>
</dbReference>
<dbReference type="EMBL" id="WTVA01000014">
    <property type="protein sequence ID" value="MZR23056.1"/>
    <property type="molecule type" value="Genomic_DNA"/>
</dbReference>
<protein>
    <submittedName>
        <fullName evidence="8">EamA family transporter</fullName>
    </submittedName>
</protein>
<keyword evidence="3 6" id="KW-0812">Transmembrane</keyword>
<dbReference type="Pfam" id="PF00892">
    <property type="entry name" value="EamA"/>
    <property type="match status" value="2"/>
</dbReference>
<sequence length="305" mass="33254">MSVQISDNMRGAAFMSISMAAFVINDTTMKLVAEHLSIFQAMFLRGVFTSILLAGFCLLKGVLTLRIPKGDRLAVSLRLVGEVGGAVFYLTALFHMPIANATAILQALPLAVTLAGAIFLSEAVGWRRYLAISAGFIGVIMVVRPGSDGFNEFSVYAIIAVLFIVLRDLSTRRLSAAVPSLFVSLLTSISVMVVGAILSFTTEWRPVTAEGISLLALASLFVIFGYQFSIMAMRVGDISFSSPFRYTILIWAIILGFVVFGDIPDSWTILGSLIIVGSGVYTFYRERYVIRKMQKDLVANSIERT</sequence>
<evidence type="ECO:0000313" key="9">
    <source>
        <dbReference type="Proteomes" id="UP000445696"/>
    </source>
</evidence>
<comment type="caution">
    <text evidence="8">The sequence shown here is derived from an EMBL/GenBank/DDBJ whole genome shotgun (WGS) entry which is preliminary data.</text>
</comment>
<feature type="transmembrane region" description="Helical" evidence="6">
    <location>
        <begin position="75"/>
        <end position="95"/>
    </location>
</feature>
<feature type="domain" description="EamA" evidence="7">
    <location>
        <begin position="155"/>
        <end position="278"/>
    </location>
</feature>
<evidence type="ECO:0000256" key="5">
    <source>
        <dbReference type="ARBA" id="ARBA00023136"/>
    </source>
</evidence>
<feature type="domain" description="EamA" evidence="7">
    <location>
        <begin position="10"/>
        <end position="143"/>
    </location>
</feature>
<evidence type="ECO:0000313" key="8">
    <source>
        <dbReference type="EMBL" id="MZR23056.1"/>
    </source>
</evidence>
<evidence type="ECO:0000256" key="1">
    <source>
        <dbReference type="ARBA" id="ARBA00004141"/>
    </source>
</evidence>
<name>A0A845MI93_9PROT</name>
<keyword evidence="9" id="KW-1185">Reference proteome</keyword>
<keyword evidence="5 6" id="KW-0472">Membrane</keyword>
<evidence type="ECO:0000256" key="3">
    <source>
        <dbReference type="ARBA" id="ARBA00022692"/>
    </source>
</evidence>
<dbReference type="GO" id="GO:0016020">
    <property type="term" value="C:membrane"/>
    <property type="evidence" value="ECO:0007669"/>
    <property type="project" value="UniProtKB-SubCell"/>
</dbReference>
<dbReference type="Proteomes" id="UP000445696">
    <property type="component" value="Unassembled WGS sequence"/>
</dbReference>
<dbReference type="SUPFAM" id="SSF103481">
    <property type="entry name" value="Multidrug resistance efflux transporter EmrE"/>
    <property type="match status" value="2"/>
</dbReference>
<feature type="transmembrane region" description="Helical" evidence="6">
    <location>
        <begin position="267"/>
        <end position="284"/>
    </location>
</feature>
<proteinExistence type="inferred from homology"/>
<dbReference type="InterPro" id="IPR000620">
    <property type="entry name" value="EamA_dom"/>
</dbReference>
<evidence type="ECO:0000259" key="7">
    <source>
        <dbReference type="Pfam" id="PF00892"/>
    </source>
</evidence>
<reference evidence="8 9" key="1">
    <citation type="journal article" date="2014" name="Int. J. Syst. Evol. Microbiol.">
        <title>Sneathiella chungangensis sp. nov., isolated from a marine sand, and emended description of the genus Sneathiella.</title>
        <authorList>
            <person name="Siamphan C."/>
            <person name="Kim H."/>
            <person name="Lee J.S."/>
            <person name="Kim W."/>
        </authorList>
    </citation>
    <scope>NUCLEOTIDE SEQUENCE [LARGE SCALE GENOMIC DNA]</scope>
    <source>
        <strain evidence="8 9">KCTC 32476</strain>
    </source>
</reference>
<dbReference type="OrthoDB" id="7166190at2"/>
<evidence type="ECO:0000256" key="6">
    <source>
        <dbReference type="SAM" id="Phobius"/>
    </source>
</evidence>
<feature type="transmembrane region" description="Helical" evidence="6">
    <location>
        <begin position="129"/>
        <end position="147"/>
    </location>
</feature>
<keyword evidence="4 6" id="KW-1133">Transmembrane helix</keyword>
<accession>A0A845MI93</accession>
<feature type="transmembrane region" description="Helical" evidence="6">
    <location>
        <begin position="212"/>
        <end position="232"/>
    </location>
</feature>
<feature type="transmembrane region" description="Helical" evidence="6">
    <location>
        <begin position="181"/>
        <end position="200"/>
    </location>
</feature>
<dbReference type="AlphaFoldDB" id="A0A845MI93"/>
<evidence type="ECO:0000256" key="2">
    <source>
        <dbReference type="ARBA" id="ARBA00009853"/>
    </source>
</evidence>
<feature type="transmembrane region" description="Helical" evidence="6">
    <location>
        <begin position="38"/>
        <end position="63"/>
    </location>
</feature>
<dbReference type="RefSeq" id="WP_161339536.1">
    <property type="nucleotide sequence ID" value="NZ_JBHSDG010000003.1"/>
</dbReference>
<comment type="subcellular location">
    <subcellularLocation>
        <location evidence="1">Membrane</location>
        <topology evidence="1">Multi-pass membrane protein</topology>
    </subcellularLocation>
</comment>
<feature type="transmembrane region" description="Helical" evidence="6">
    <location>
        <begin position="101"/>
        <end position="120"/>
    </location>
</feature>
<evidence type="ECO:0000256" key="4">
    <source>
        <dbReference type="ARBA" id="ARBA00022989"/>
    </source>
</evidence>
<dbReference type="PANTHER" id="PTHR22911:SF6">
    <property type="entry name" value="SOLUTE CARRIER FAMILY 35 MEMBER G1"/>
    <property type="match status" value="1"/>
</dbReference>
<feature type="transmembrane region" description="Helical" evidence="6">
    <location>
        <begin position="244"/>
        <end position="261"/>
    </location>
</feature>
<gene>
    <name evidence="8" type="ORF">GQF03_12030</name>
</gene>
<comment type="similarity">
    <text evidence="2">Belongs to the drug/metabolite transporter (DMT) superfamily. 10 TMS drug/metabolite exporter (DME) (TC 2.A.7.3) family.</text>
</comment>
<dbReference type="InterPro" id="IPR037185">
    <property type="entry name" value="EmrE-like"/>
</dbReference>
<organism evidence="8 9">
    <name type="scientific">Sneathiella chungangensis</name>
    <dbReference type="NCBI Taxonomy" id="1418234"/>
    <lineage>
        <taxon>Bacteria</taxon>
        <taxon>Pseudomonadati</taxon>
        <taxon>Pseudomonadota</taxon>
        <taxon>Alphaproteobacteria</taxon>
        <taxon>Sneathiellales</taxon>
        <taxon>Sneathiellaceae</taxon>
        <taxon>Sneathiella</taxon>
    </lineage>
</organism>